<protein>
    <submittedName>
        <fullName evidence="1">Uncharacterized protein</fullName>
    </submittedName>
</protein>
<comment type="caution">
    <text evidence="1">The sequence shown here is derived from an EMBL/GenBank/DDBJ whole genome shotgun (WGS) entry which is preliminary data.</text>
</comment>
<name>A0ACC0AW15_CATRO</name>
<sequence length="216" mass="23914">MEIPPGNLILNPPTRISSLRTLVLNPLNNSIGSGIFLVIRRSASLSGFVNTNACPPMYSSINGTLRNQLQFHSLGPHAKNKRGKQLITISFPPPSGWYEFDRVIRNHKGDWVGGYSRNIGVANNIPVELWELRDGLQQAANLNTEMLDVEVDSQVAIDLINSIDPNDSLYCSIISYCSRLLDSFRSIRLHHAHQETDKTSGYLAWLGANNASAPSF</sequence>
<evidence type="ECO:0000313" key="1">
    <source>
        <dbReference type="EMBL" id="KAI5665079.1"/>
    </source>
</evidence>
<dbReference type="Proteomes" id="UP001060085">
    <property type="component" value="Linkage Group LG05"/>
</dbReference>
<reference evidence="2" key="1">
    <citation type="journal article" date="2023" name="Nat. Plants">
        <title>Single-cell RNA sequencing provides a high-resolution roadmap for understanding the multicellular compartmentation of specialized metabolism.</title>
        <authorList>
            <person name="Sun S."/>
            <person name="Shen X."/>
            <person name="Li Y."/>
            <person name="Li Y."/>
            <person name="Wang S."/>
            <person name="Li R."/>
            <person name="Zhang H."/>
            <person name="Shen G."/>
            <person name="Guo B."/>
            <person name="Wei J."/>
            <person name="Xu J."/>
            <person name="St-Pierre B."/>
            <person name="Chen S."/>
            <person name="Sun C."/>
        </authorList>
    </citation>
    <scope>NUCLEOTIDE SEQUENCE [LARGE SCALE GENOMIC DNA]</scope>
</reference>
<proteinExistence type="predicted"/>
<organism evidence="1 2">
    <name type="scientific">Catharanthus roseus</name>
    <name type="common">Madagascar periwinkle</name>
    <name type="synonym">Vinca rosea</name>
    <dbReference type="NCBI Taxonomy" id="4058"/>
    <lineage>
        <taxon>Eukaryota</taxon>
        <taxon>Viridiplantae</taxon>
        <taxon>Streptophyta</taxon>
        <taxon>Embryophyta</taxon>
        <taxon>Tracheophyta</taxon>
        <taxon>Spermatophyta</taxon>
        <taxon>Magnoliopsida</taxon>
        <taxon>eudicotyledons</taxon>
        <taxon>Gunneridae</taxon>
        <taxon>Pentapetalae</taxon>
        <taxon>asterids</taxon>
        <taxon>lamiids</taxon>
        <taxon>Gentianales</taxon>
        <taxon>Apocynaceae</taxon>
        <taxon>Rauvolfioideae</taxon>
        <taxon>Vinceae</taxon>
        <taxon>Catharanthinae</taxon>
        <taxon>Catharanthus</taxon>
    </lineage>
</organism>
<keyword evidence="2" id="KW-1185">Reference proteome</keyword>
<accession>A0ACC0AW15</accession>
<gene>
    <name evidence="1" type="ORF">M9H77_24402</name>
</gene>
<dbReference type="EMBL" id="CM044705">
    <property type="protein sequence ID" value="KAI5665079.1"/>
    <property type="molecule type" value="Genomic_DNA"/>
</dbReference>
<evidence type="ECO:0000313" key="2">
    <source>
        <dbReference type="Proteomes" id="UP001060085"/>
    </source>
</evidence>